<protein>
    <submittedName>
        <fullName evidence="4">C6 domain-containing protein</fullName>
    </submittedName>
</protein>
<gene>
    <name evidence="2" type="ORF">EVEC_LOCUS4640</name>
</gene>
<dbReference type="EMBL" id="UXUI01007914">
    <property type="protein sequence ID" value="VDD89889.1"/>
    <property type="molecule type" value="Genomic_DNA"/>
</dbReference>
<evidence type="ECO:0000313" key="2">
    <source>
        <dbReference type="EMBL" id="VDD89889.1"/>
    </source>
</evidence>
<reference evidence="2 3" key="2">
    <citation type="submission" date="2018-10" db="EMBL/GenBank/DDBJ databases">
        <authorList>
            <consortium name="Pathogen Informatics"/>
        </authorList>
    </citation>
    <scope>NUCLEOTIDE SEQUENCE [LARGE SCALE GENOMIC DNA]</scope>
</reference>
<feature type="chain" id="PRO_5043122673" evidence="1">
    <location>
        <begin position="29"/>
        <end position="144"/>
    </location>
</feature>
<dbReference type="WBParaSite" id="EVEC_0000495601-mRNA-1">
    <property type="protein sequence ID" value="EVEC_0000495601-mRNA-1"/>
    <property type="gene ID" value="EVEC_0000495601"/>
</dbReference>
<organism evidence="4">
    <name type="scientific">Enterobius vermicularis</name>
    <name type="common">Human pinworm</name>
    <dbReference type="NCBI Taxonomy" id="51028"/>
    <lineage>
        <taxon>Eukaryota</taxon>
        <taxon>Metazoa</taxon>
        <taxon>Ecdysozoa</taxon>
        <taxon>Nematoda</taxon>
        <taxon>Chromadorea</taxon>
        <taxon>Rhabditida</taxon>
        <taxon>Spirurina</taxon>
        <taxon>Oxyuridomorpha</taxon>
        <taxon>Oxyuroidea</taxon>
        <taxon>Oxyuridae</taxon>
        <taxon>Enterobius</taxon>
    </lineage>
</organism>
<keyword evidence="1" id="KW-0732">Signal</keyword>
<dbReference type="AlphaFoldDB" id="A0A0N4V4B1"/>
<keyword evidence="3" id="KW-1185">Reference proteome</keyword>
<proteinExistence type="predicted"/>
<sequence>MFTLRVIHSQTFLAIVIGNAFLIPCGDGCVPTTAPEVPCVRCEFLDNTNQLFINFVISNPTTGTIPGGECNFVYTLTCNCPVTTCTATFFPTIVAGGAGKTVAMRNNQLTGYCAPSGNGLELTVIGADGTVHGGFQSGSCNAQP</sequence>
<feature type="signal peptide" evidence="1">
    <location>
        <begin position="1"/>
        <end position="28"/>
    </location>
</feature>
<evidence type="ECO:0000313" key="4">
    <source>
        <dbReference type="WBParaSite" id="EVEC_0000495601-mRNA-1"/>
    </source>
</evidence>
<evidence type="ECO:0000256" key="1">
    <source>
        <dbReference type="SAM" id="SignalP"/>
    </source>
</evidence>
<dbReference type="Proteomes" id="UP000274131">
    <property type="component" value="Unassembled WGS sequence"/>
</dbReference>
<reference evidence="4" key="1">
    <citation type="submission" date="2017-02" db="UniProtKB">
        <authorList>
            <consortium name="WormBaseParasite"/>
        </authorList>
    </citation>
    <scope>IDENTIFICATION</scope>
</reference>
<name>A0A0N4V4B1_ENTVE</name>
<accession>A0A0N4V4B1</accession>
<evidence type="ECO:0000313" key="3">
    <source>
        <dbReference type="Proteomes" id="UP000274131"/>
    </source>
</evidence>